<protein>
    <recommendedName>
        <fullName evidence="3">Trichohyalin-plectin-homology domain-containing protein</fullName>
    </recommendedName>
</protein>
<feature type="region of interest" description="Disordered" evidence="1">
    <location>
        <begin position="423"/>
        <end position="480"/>
    </location>
</feature>
<gene>
    <name evidence="2" type="ORF">EGYM00163_LOCUS34435</name>
</gene>
<feature type="compositionally biased region" description="Basic and acidic residues" evidence="1">
    <location>
        <begin position="219"/>
        <end position="228"/>
    </location>
</feature>
<feature type="compositionally biased region" description="Acidic residues" evidence="1">
    <location>
        <begin position="158"/>
        <end position="170"/>
    </location>
</feature>
<accession>A0A7S4LE31</accession>
<feature type="compositionally biased region" description="Pro residues" evidence="1">
    <location>
        <begin position="112"/>
        <end position="121"/>
    </location>
</feature>
<evidence type="ECO:0000313" key="2">
    <source>
        <dbReference type="EMBL" id="CAE0823233.1"/>
    </source>
</evidence>
<proteinExistence type="predicted"/>
<feature type="compositionally biased region" description="Basic and acidic residues" evidence="1">
    <location>
        <begin position="270"/>
        <end position="295"/>
    </location>
</feature>
<organism evidence="2">
    <name type="scientific">Eutreptiella gymnastica</name>
    <dbReference type="NCBI Taxonomy" id="73025"/>
    <lineage>
        <taxon>Eukaryota</taxon>
        <taxon>Discoba</taxon>
        <taxon>Euglenozoa</taxon>
        <taxon>Euglenida</taxon>
        <taxon>Spirocuta</taxon>
        <taxon>Euglenophyceae</taxon>
        <taxon>Eutreptiales</taxon>
        <taxon>Eutreptiaceae</taxon>
        <taxon>Eutreptiella</taxon>
    </lineage>
</organism>
<dbReference type="EMBL" id="HBJA01099858">
    <property type="protein sequence ID" value="CAE0823233.1"/>
    <property type="molecule type" value="Transcribed_RNA"/>
</dbReference>
<evidence type="ECO:0008006" key="3">
    <source>
        <dbReference type="Google" id="ProtNLM"/>
    </source>
</evidence>
<feature type="compositionally biased region" description="Basic and acidic residues" evidence="1">
    <location>
        <begin position="302"/>
        <end position="314"/>
    </location>
</feature>
<sequence>MPSSVLSGLSGLDSLATSLTKREQMRGRLIDKVMVVYNNMDGPPLTATGKALMTSEVELLMTRGTLRQADIQRVAVKCKDVQYSAERESLRSGRTPMRPSTMASLRSTVPSTPGPPPPAAPHTPNTLDLFMAQQSAAFPTALSGPHETTSAKAVASAMDEDAPEDAEEEPLSPSAVDLRSRLFRMSPGALGPTKSRWLNQKLADAEWDAQMEKEIQEYQREHERERVTRVQQQQQTKQDLDEQLASRMESKRRELEEEWSFHRLEEQRRQMIDEQKEAEEARARQQRLHERDRLQKQVQATQDEKKRMRDQQKAEEEEYAQLVKADVARRRADDVAKKLQAQQEFRDFMSFNQKQLEEKKQQRMREMERDKQYMEEYAAMVEAQEKMYRDAMQEKNDKAARRVDVAAKSYFSDIWELQRKDAERANAEARKHEEELRLEEERRKQRMQEENLRTKEFLNKQLAAKEEQRKRDEEESLQFRKQLEADVQLEQEMRHKQKMDARSQKLSRAKDLYEQVALNTQKMRRPLEIKIGKAASL</sequence>
<feature type="region of interest" description="Disordered" evidence="1">
    <location>
        <begin position="86"/>
        <end position="125"/>
    </location>
</feature>
<dbReference type="AlphaFoldDB" id="A0A7S4LE31"/>
<feature type="region of interest" description="Disordered" evidence="1">
    <location>
        <begin position="141"/>
        <end position="173"/>
    </location>
</feature>
<feature type="region of interest" description="Disordered" evidence="1">
    <location>
        <begin position="219"/>
        <end position="256"/>
    </location>
</feature>
<reference evidence="2" key="1">
    <citation type="submission" date="2021-01" db="EMBL/GenBank/DDBJ databases">
        <authorList>
            <person name="Corre E."/>
            <person name="Pelletier E."/>
            <person name="Niang G."/>
            <person name="Scheremetjew M."/>
            <person name="Finn R."/>
            <person name="Kale V."/>
            <person name="Holt S."/>
            <person name="Cochrane G."/>
            <person name="Meng A."/>
            <person name="Brown T."/>
            <person name="Cohen L."/>
        </authorList>
    </citation>
    <scope>NUCLEOTIDE SEQUENCE</scope>
    <source>
        <strain evidence="2">CCMP1594</strain>
    </source>
</reference>
<evidence type="ECO:0000256" key="1">
    <source>
        <dbReference type="SAM" id="MobiDB-lite"/>
    </source>
</evidence>
<name>A0A7S4LE31_9EUGL</name>
<feature type="region of interest" description="Disordered" evidence="1">
    <location>
        <begin position="270"/>
        <end position="317"/>
    </location>
</feature>